<dbReference type="SMART" id="SM00635">
    <property type="entry name" value="BID_2"/>
    <property type="match status" value="2"/>
</dbReference>
<dbReference type="STRING" id="1642647.PSM36_2987"/>
<dbReference type="Gene3D" id="2.60.120.260">
    <property type="entry name" value="Galactose-binding domain-like"/>
    <property type="match status" value="1"/>
</dbReference>
<dbReference type="InterPro" id="IPR008964">
    <property type="entry name" value="Invasin/intimin_cell_adhesion"/>
</dbReference>
<gene>
    <name evidence="2" type="ORF">PSM36_2987</name>
</gene>
<dbReference type="SUPFAM" id="SSF49373">
    <property type="entry name" value="Invasin/intimin cell-adhesion fragments"/>
    <property type="match status" value="2"/>
</dbReference>
<dbReference type="InterPro" id="IPR008979">
    <property type="entry name" value="Galactose-bd-like_sf"/>
</dbReference>
<accession>A0A1R3T031</accession>
<feature type="domain" description="BIG2" evidence="1">
    <location>
        <begin position="34"/>
        <end position="115"/>
    </location>
</feature>
<sequence length="372" mass="40403">MTKNTLIVILLVFFVTGLSLTNCDNNIPKYENVSVESITLDEDLKKGVSIEIGDSLVIANRLTVFPEDATNKMQTFASSDADVAVVDARGKINTNSVGTAVIAVTVDGKSDEFTLTVREKDVIEISEIEIIDPEIHINVGSAEDLKTLIIISPAEASINDLLYSSDNPSVVDVNTSGIITGVAGGTAKVTVTSKYDPSVSGEFNVRVFEDYSREGWTLTASQNPLFVEGNNNKLEHALDGDPATWFALVKPGKSHAGISIPTAANGGFVYFIVDMKAEREVSYFRIRHRSGTDTLLRYRIIEEVSGSNDGVNFTPIATDVVVPGWDVAATVETPNLVIPQSTYRYLKFYSQKPECFATDRGSVQLAEIYIGK</sequence>
<dbReference type="InterPro" id="IPR003343">
    <property type="entry name" value="Big_2"/>
</dbReference>
<name>A0A1R3T031_9BACT</name>
<evidence type="ECO:0000259" key="1">
    <source>
        <dbReference type="SMART" id="SM00635"/>
    </source>
</evidence>
<dbReference type="Pfam" id="PF00754">
    <property type="entry name" value="F5_F8_type_C"/>
    <property type="match status" value="1"/>
</dbReference>
<organism evidence="2 3">
    <name type="scientific">Proteiniphilum saccharofermentans</name>
    <dbReference type="NCBI Taxonomy" id="1642647"/>
    <lineage>
        <taxon>Bacteria</taxon>
        <taxon>Pseudomonadati</taxon>
        <taxon>Bacteroidota</taxon>
        <taxon>Bacteroidia</taxon>
        <taxon>Bacteroidales</taxon>
        <taxon>Dysgonomonadaceae</taxon>
        <taxon>Proteiniphilum</taxon>
    </lineage>
</organism>
<dbReference type="KEGG" id="psac:PSM36_2987"/>
<dbReference type="RefSeq" id="WP_019540998.1">
    <property type="nucleotide sequence ID" value="NZ_LT605205.1"/>
</dbReference>
<dbReference type="EMBL" id="LT605205">
    <property type="protein sequence ID" value="SCD21776.1"/>
    <property type="molecule type" value="Genomic_DNA"/>
</dbReference>
<reference evidence="3" key="1">
    <citation type="submission" date="2016-08" db="EMBL/GenBank/DDBJ databases">
        <authorList>
            <person name="Wibberg D."/>
        </authorList>
    </citation>
    <scope>NUCLEOTIDE SEQUENCE [LARGE SCALE GENOMIC DNA]</scope>
</reference>
<dbReference type="AlphaFoldDB" id="A0A1R3T031"/>
<dbReference type="Proteomes" id="UP000187464">
    <property type="component" value="Chromosome I"/>
</dbReference>
<dbReference type="InterPro" id="IPR000421">
    <property type="entry name" value="FA58C"/>
</dbReference>
<proteinExistence type="predicted"/>
<keyword evidence="3" id="KW-1185">Reference proteome</keyword>
<dbReference type="Pfam" id="PF02368">
    <property type="entry name" value="Big_2"/>
    <property type="match status" value="2"/>
</dbReference>
<feature type="domain" description="BIG2" evidence="1">
    <location>
        <begin position="124"/>
        <end position="203"/>
    </location>
</feature>
<dbReference type="SUPFAM" id="SSF49785">
    <property type="entry name" value="Galactose-binding domain-like"/>
    <property type="match status" value="1"/>
</dbReference>
<evidence type="ECO:0000313" key="3">
    <source>
        <dbReference type="Proteomes" id="UP000187464"/>
    </source>
</evidence>
<protein>
    <submittedName>
        <fullName evidence="2">F5/8 type C domain</fullName>
    </submittedName>
</protein>
<evidence type="ECO:0000313" key="2">
    <source>
        <dbReference type="EMBL" id="SCD21776.1"/>
    </source>
</evidence>
<dbReference type="Gene3D" id="2.60.40.1080">
    <property type="match status" value="2"/>
</dbReference>